<dbReference type="Gene3D" id="3.30.230.10">
    <property type="match status" value="1"/>
</dbReference>
<protein>
    <recommendedName>
        <fullName evidence="3">Galactokinase N-terminal domain-containing protein</fullName>
    </recommendedName>
</protein>
<reference evidence="4" key="1">
    <citation type="submission" date="2023-06" db="EMBL/GenBank/DDBJ databases">
        <title>Survivors Of The Sea: Transcriptome response of Skeletonema marinoi to long-term dormancy.</title>
        <authorList>
            <person name="Pinder M.I.M."/>
            <person name="Kourtchenko O."/>
            <person name="Robertson E.K."/>
            <person name="Larsson T."/>
            <person name="Maumus F."/>
            <person name="Osuna-Cruz C.M."/>
            <person name="Vancaester E."/>
            <person name="Stenow R."/>
            <person name="Vandepoele K."/>
            <person name="Ploug H."/>
            <person name="Bruchert V."/>
            <person name="Godhe A."/>
            <person name="Topel M."/>
        </authorList>
    </citation>
    <scope>NUCLEOTIDE SEQUENCE</scope>
    <source>
        <strain evidence="4">R05AC</strain>
    </source>
</reference>
<proteinExistence type="predicted"/>
<evidence type="ECO:0000256" key="1">
    <source>
        <dbReference type="ARBA" id="ARBA00022741"/>
    </source>
</evidence>
<feature type="domain" description="Galactokinase N-terminal" evidence="3">
    <location>
        <begin position="60"/>
        <end position="86"/>
    </location>
</feature>
<dbReference type="InterPro" id="IPR019539">
    <property type="entry name" value="GalKase_N"/>
</dbReference>
<name>A0AAD9DA14_9STRA</name>
<accession>A0AAD9DA14</accession>
<sequence length="120" mass="13001">MRLIDIVSTDTTAFDHQLQNKLGSTSDNVRHLFRESACALSQELKDAASSCEDVLAHWIPGRIEVMGKHTDYAGGNSLVCSTDGRGMAMVSSRTPVGGSSRQRKITITSVLPLDVNSWHG</sequence>
<dbReference type="AlphaFoldDB" id="A0AAD9DA14"/>
<comment type="caution">
    <text evidence="4">The sequence shown here is derived from an EMBL/GenBank/DDBJ whole genome shotgun (WGS) entry which is preliminary data.</text>
</comment>
<dbReference type="Pfam" id="PF10509">
    <property type="entry name" value="GalKase_gal_bdg"/>
    <property type="match status" value="1"/>
</dbReference>
<gene>
    <name evidence="4" type="ORF">QTG54_011088</name>
</gene>
<keyword evidence="2" id="KW-0067">ATP-binding</keyword>
<evidence type="ECO:0000313" key="4">
    <source>
        <dbReference type="EMBL" id="KAK1738419.1"/>
    </source>
</evidence>
<dbReference type="InterPro" id="IPR014721">
    <property type="entry name" value="Ribsml_uS5_D2-typ_fold_subgr"/>
</dbReference>
<organism evidence="4 5">
    <name type="scientific">Skeletonema marinoi</name>
    <dbReference type="NCBI Taxonomy" id="267567"/>
    <lineage>
        <taxon>Eukaryota</taxon>
        <taxon>Sar</taxon>
        <taxon>Stramenopiles</taxon>
        <taxon>Ochrophyta</taxon>
        <taxon>Bacillariophyta</taxon>
        <taxon>Coscinodiscophyceae</taxon>
        <taxon>Thalassiosirophycidae</taxon>
        <taxon>Thalassiosirales</taxon>
        <taxon>Skeletonemataceae</taxon>
        <taxon>Skeletonema</taxon>
        <taxon>Skeletonema marinoi-dohrnii complex</taxon>
    </lineage>
</organism>
<keyword evidence="5" id="KW-1185">Reference proteome</keyword>
<dbReference type="GO" id="GO:0005524">
    <property type="term" value="F:ATP binding"/>
    <property type="evidence" value="ECO:0007669"/>
    <property type="project" value="UniProtKB-KW"/>
</dbReference>
<evidence type="ECO:0000259" key="3">
    <source>
        <dbReference type="Pfam" id="PF10509"/>
    </source>
</evidence>
<keyword evidence="1" id="KW-0547">Nucleotide-binding</keyword>
<dbReference type="EMBL" id="JATAAI010000021">
    <property type="protein sequence ID" value="KAK1738419.1"/>
    <property type="molecule type" value="Genomic_DNA"/>
</dbReference>
<evidence type="ECO:0000256" key="2">
    <source>
        <dbReference type="ARBA" id="ARBA00022840"/>
    </source>
</evidence>
<evidence type="ECO:0000313" key="5">
    <source>
        <dbReference type="Proteomes" id="UP001224775"/>
    </source>
</evidence>
<dbReference type="Proteomes" id="UP001224775">
    <property type="component" value="Unassembled WGS sequence"/>
</dbReference>